<gene>
    <name evidence="3" type="ORF">SAMN05216275_106232</name>
</gene>
<evidence type="ECO:0000313" key="4">
    <source>
        <dbReference type="Proteomes" id="UP000199111"/>
    </source>
</evidence>
<dbReference type="InterPro" id="IPR016084">
    <property type="entry name" value="Haem_Oase-like_multi-hlx"/>
</dbReference>
<proteinExistence type="predicted"/>
<sequence>MPVNFLPVKPFLRATVRIGEKGEAELHTPGGVLEVEAPEGMGQRDFLRLLRLLDGSRTIDDLERETGLDGEAVREVVEPAVVWGLVDDGAVPAASSGPAVLSRLEDVLNRLLEDLVFAGPFWREVLERPEALHRNVFFGFGLENWFFLFRENEFDSAVLALAESAELRAMLNDFYQEEHRHDDIVLRAFQPLGVTRDDLLRARPLPTTTALIKTLSWWARTDPLFFVATIGVLEGRLDSDSDGPDGRIAYDSFLAACDRIGLDPAFVEPMRAHARVNAGHDHGSVSRELFARVPGVDAETERRWHDKAHLFVEAYAAFFNGILEHYSDPRRPLLRTGDL</sequence>
<feature type="domain" description="Thiaminase-2/PQQC" evidence="2">
    <location>
        <begin position="132"/>
        <end position="224"/>
    </location>
</feature>
<reference evidence="4" key="1">
    <citation type="submission" date="2016-10" db="EMBL/GenBank/DDBJ databases">
        <authorList>
            <person name="Varghese N."/>
            <person name="Submissions S."/>
        </authorList>
    </citation>
    <scope>NUCLEOTIDE SEQUENCE [LARGE SCALE GENOMIC DNA]</scope>
    <source>
        <strain evidence="4">CGMCC 4.2126</strain>
    </source>
</reference>
<name>A0A1I3NIX4_9ACTN</name>
<organism evidence="3 4">
    <name type="scientific">Streptosporangium canum</name>
    <dbReference type="NCBI Taxonomy" id="324952"/>
    <lineage>
        <taxon>Bacteria</taxon>
        <taxon>Bacillati</taxon>
        <taxon>Actinomycetota</taxon>
        <taxon>Actinomycetes</taxon>
        <taxon>Streptosporangiales</taxon>
        <taxon>Streptosporangiaceae</taxon>
        <taxon>Streptosporangium</taxon>
    </lineage>
</organism>
<comment type="pathway">
    <text evidence="1">Cofactor biosynthesis; thiamine diphosphate biosynthesis.</text>
</comment>
<dbReference type="SUPFAM" id="SSF48613">
    <property type="entry name" value="Heme oxygenase-like"/>
    <property type="match status" value="1"/>
</dbReference>
<dbReference type="Pfam" id="PF03070">
    <property type="entry name" value="TENA_THI-4"/>
    <property type="match status" value="1"/>
</dbReference>
<dbReference type="EMBL" id="FOQY01000006">
    <property type="protein sequence ID" value="SFJ08920.1"/>
    <property type="molecule type" value="Genomic_DNA"/>
</dbReference>
<dbReference type="InterPro" id="IPR004305">
    <property type="entry name" value="Thiaminase-2/PQQC"/>
</dbReference>
<dbReference type="Gene3D" id="1.20.910.10">
    <property type="entry name" value="Heme oxygenase-like"/>
    <property type="match status" value="1"/>
</dbReference>
<evidence type="ECO:0000256" key="1">
    <source>
        <dbReference type="ARBA" id="ARBA00004948"/>
    </source>
</evidence>
<keyword evidence="4" id="KW-1185">Reference proteome</keyword>
<evidence type="ECO:0000259" key="2">
    <source>
        <dbReference type="Pfam" id="PF03070"/>
    </source>
</evidence>
<accession>A0A1I3NIX4</accession>
<protein>
    <submittedName>
        <fullName evidence="3">TENA/THI-4/PQQC family protein</fullName>
    </submittedName>
</protein>
<evidence type="ECO:0000313" key="3">
    <source>
        <dbReference type="EMBL" id="SFJ08920.1"/>
    </source>
</evidence>
<dbReference type="Proteomes" id="UP000199111">
    <property type="component" value="Unassembled WGS sequence"/>
</dbReference>
<dbReference type="AlphaFoldDB" id="A0A1I3NIX4"/>